<dbReference type="PANTHER" id="PTHR11749">
    <property type="entry name" value="RIBULOSE-5-PHOSPHATE-3-EPIMERASE"/>
    <property type="match status" value="1"/>
</dbReference>
<evidence type="ECO:0000313" key="16">
    <source>
        <dbReference type="Proteomes" id="UP000461585"/>
    </source>
</evidence>
<dbReference type="EMBL" id="JAAEEH010000007">
    <property type="protein sequence ID" value="NDL66884.1"/>
    <property type="molecule type" value="Genomic_DNA"/>
</dbReference>
<dbReference type="RefSeq" id="WP_162369612.1">
    <property type="nucleotide sequence ID" value="NZ_JAAEEH010000007.1"/>
</dbReference>
<comment type="function">
    <text evidence="10">Catalyzes the reversible epimerization of D-ribulose 5-phosphate to D-xylulose 5-phosphate.</text>
</comment>
<dbReference type="FunFam" id="3.20.20.70:FF:000004">
    <property type="entry name" value="Ribulose-phosphate 3-epimerase"/>
    <property type="match status" value="1"/>
</dbReference>
<feature type="binding site" evidence="10 13">
    <location>
        <position position="173"/>
    </location>
    <ligand>
        <name>a divalent metal cation</name>
        <dbReference type="ChEBI" id="CHEBI:60240"/>
    </ligand>
</feature>
<dbReference type="HAMAP" id="MF_02227">
    <property type="entry name" value="RPE"/>
    <property type="match status" value="1"/>
</dbReference>
<dbReference type="PROSITE" id="PS01085">
    <property type="entry name" value="RIBUL_P_3_EPIMER_1"/>
    <property type="match status" value="1"/>
</dbReference>
<feature type="binding site" evidence="10 13">
    <location>
        <position position="64"/>
    </location>
    <ligand>
        <name>a divalent metal cation</name>
        <dbReference type="ChEBI" id="CHEBI:60240"/>
    </ligand>
</feature>
<evidence type="ECO:0000256" key="10">
    <source>
        <dbReference type="HAMAP-Rule" id="MF_02227"/>
    </source>
</evidence>
<dbReference type="NCBIfam" id="TIGR01163">
    <property type="entry name" value="rpe"/>
    <property type="match status" value="1"/>
</dbReference>
<comment type="pathway">
    <text evidence="10">Carbohydrate degradation.</text>
</comment>
<evidence type="ECO:0000256" key="3">
    <source>
        <dbReference type="ARBA" id="ARBA00001941"/>
    </source>
</evidence>
<keyword evidence="9 10" id="KW-0413">Isomerase</keyword>
<dbReference type="InterPro" id="IPR000056">
    <property type="entry name" value="Ribul_P_3_epim-like"/>
</dbReference>
<evidence type="ECO:0000256" key="14">
    <source>
        <dbReference type="PIRSR" id="PIRSR001461-3"/>
    </source>
</evidence>
<sequence>MLIAPSILSADFAKLGEEIRAIDKGGCDYIHIDVMDGMYVPNITLGPVVVKAIRNETEKVFDVHLMIEEPSRFLEAFADAGADILTVHVEAAKHLHGTLQQIRALGVRPAVSLNPGTPLSMVEPVLGDVDMVLLMTVNPGFGGQKFIPYSLERIRMLAEMRKERGLDFLIQVDGGITLGNVEEVVAAGVDVVVAGSAIFNAPDVSEAIRQFKERGVKAGR</sequence>
<comment type="catalytic activity">
    <reaction evidence="1 10 11">
        <text>D-ribulose 5-phosphate = D-xylulose 5-phosphate</text>
        <dbReference type="Rhea" id="RHEA:13677"/>
        <dbReference type="ChEBI" id="CHEBI:57737"/>
        <dbReference type="ChEBI" id="CHEBI:58121"/>
        <dbReference type="EC" id="5.1.3.1"/>
    </reaction>
</comment>
<feature type="binding site" evidence="14">
    <location>
        <position position="175"/>
    </location>
    <ligand>
        <name>substrate</name>
    </ligand>
</feature>
<dbReference type="Pfam" id="PF00834">
    <property type="entry name" value="Ribul_P_3_epim"/>
    <property type="match status" value="1"/>
</dbReference>
<dbReference type="GO" id="GO:0019323">
    <property type="term" value="P:pentose catabolic process"/>
    <property type="evidence" value="ECO:0007669"/>
    <property type="project" value="UniProtKB-UniRule"/>
</dbReference>
<evidence type="ECO:0000256" key="9">
    <source>
        <dbReference type="ARBA" id="ARBA00023235"/>
    </source>
</evidence>
<dbReference type="NCBIfam" id="NF004076">
    <property type="entry name" value="PRK05581.1-4"/>
    <property type="match status" value="1"/>
</dbReference>
<dbReference type="CDD" id="cd00429">
    <property type="entry name" value="RPE"/>
    <property type="match status" value="1"/>
</dbReference>
<comment type="cofactor">
    <cofactor evidence="2">
        <name>Mn(2+)</name>
        <dbReference type="ChEBI" id="CHEBI:29035"/>
    </cofactor>
</comment>
<name>A0A7X5KME9_9FIRM</name>
<dbReference type="PROSITE" id="PS01086">
    <property type="entry name" value="RIBUL_P_3_EPIMER_2"/>
    <property type="match status" value="1"/>
</dbReference>
<evidence type="ECO:0000256" key="4">
    <source>
        <dbReference type="ARBA" id="ARBA00001947"/>
    </source>
</evidence>
<comment type="cofactor">
    <cofactor evidence="10 13">
        <name>a divalent metal cation</name>
        <dbReference type="ChEBI" id="CHEBI:60240"/>
    </cofactor>
    <text evidence="10 13">Binds 1 divalent metal cation per subunit.</text>
</comment>
<keyword evidence="13" id="KW-0170">Cobalt</keyword>
<evidence type="ECO:0000256" key="1">
    <source>
        <dbReference type="ARBA" id="ARBA00001782"/>
    </source>
</evidence>
<dbReference type="Proteomes" id="UP000461585">
    <property type="component" value="Unassembled WGS sequence"/>
</dbReference>
<proteinExistence type="inferred from homology"/>
<comment type="caution">
    <text evidence="15">The sequence shown here is derived from an EMBL/GenBank/DDBJ whole genome shotgun (WGS) entry which is preliminary data.</text>
</comment>
<evidence type="ECO:0000256" key="11">
    <source>
        <dbReference type="PIRNR" id="PIRNR001461"/>
    </source>
</evidence>
<evidence type="ECO:0000256" key="12">
    <source>
        <dbReference type="PIRSR" id="PIRSR001461-1"/>
    </source>
</evidence>
<feature type="binding site" evidence="10 13">
    <location>
        <position position="31"/>
    </location>
    <ligand>
        <name>a divalent metal cation</name>
        <dbReference type="ChEBI" id="CHEBI:60240"/>
    </ligand>
</feature>
<feature type="binding site" evidence="10 14">
    <location>
        <position position="6"/>
    </location>
    <ligand>
        <name>substrate</name>
    </ligand>
</feature>
<feature type="binding site" evidence="10 14">
    <location>
        <begin position="140"/>
        <end position="143"/>
    </location>
    <ligand>
        <name>substrate</name>
    </ligand>
</feature>
<evidence type="ECO:0000256" key="8">
    <source>
        <dbReference type="ARBA" id="ARBA00022723"/>
    </source>
</evidence>
<dbReference type="GO" id="GO:0046872">
    <property type="term" value="F:metal ion binding"/>
    <property type="evidence" value="ECO:0007669"/>
    <property type="project" value="UniProtKB-UniRule"/>
</dbReference>
<comment type="cofactor">
    <cofactor evidence="3">
        <name>Co(2+)</name>
        <dbReference type="ChEBI" id="CHEBI:48828"/>
    </cofactor>
</comment>
<keyword evidence="10 11" id="KW-0119">Carbohydrate metabolism</keyword>
<feature type="binding site" evidence="10 13">
    <location>
        <position position="33"/>
    </location>
    <ligand>
        <name>a divalent metal cation</name>
        <dbReference type="ChEBI" id="CHEBI:60240"/>
    </ligand>
</feature>
<feature type="binding site" evidence="10 14">
    <location>
        <position position="64"/>
    </location>
    <ligand>
        <name>substrate</name>
    </ligand>
</feature>
<accession>A0A7X5KME9</accession>
<keyword evidence="13" id="KW-0464">Manganese</keyword>
<gene>
    <name evidence="10" type="primary">rpe</name>
    <name evidence="15" type="ORF">GXN74_03870</name>
</gene>
<evidence type="ECO:0000256" key="2">
    <source>
        <dbReference type="ARBA" id="ARBA00001936"/>
    </source>
</evidence>
<feature type="active site" description="Proton acceptor" evidence="10 12">
    <location>
        <position position="33"/>
    </location>
</feature>
<evidence type="ECO:0000256" key="5">
    <source>
        <dbReference type="ARBA" id="ARBA00001954"/>
    </source>
</evidence>
<dbReference type="GO" id="GO:0004750">
    <property type="term" value="F:D-ribulose-phosphate 3-epimerase activity"/>
    <property type="evidence" value="ECO:0007669"/>
    <property type="project" value="UniProtKB-UniRule"/>
</dbReference>
<organism evidence="15 16">
    <name type="scientific">Anaerotalea alkaliphila</name>
    <dbReference type="NCBI Taxonomy" id="2662126"/>
    <lineage>
        <taxon>Bacteria</taxon>
        <taxon>Bacillati</taxon>
        <taxon>Bacillota</taxon>
        <taxon>Clostridia</taxon>
        <taxon>Eubacteriales</taxon>
        <taxon>Anaerotalea</taxon>
    </lineage>
</organism>
<feature type="binding site" evidence="10 14">
    <location>
        <begin position="195"/>
        <end position="196"/>
    </location>
    <ligand>
        <name>substrate</name>
    </ligand>
</feature>
<dbReference type="InterPro" id="IPR011060">
    <property type="entry name" value="RibuloseP-bd_barrel"/>
</dbReference>
<reference evidence="15 16" key="1">
    <citation type="submission" date="2020-01" db="EMBL/GenBank/DDBJ databases">
        <title>Anaeroalcalibacter tamaniensis gen. nov., sp. nov., moderately halophilic strictly anaerobic fermenter bacterium from mud volcano of Taman peninsula.</title>
        <authorList>
            <person name="Frolova A."/>
            <person name="Merkel A.Y."/>
            <person name="Slobodkin A.I."/>
        </authorList>
    </citation>
    <scope>NUCLEOTIDE SEQUENCE [LARGE SCALE GENOMIC DNA]</scope>
    <source>
        <strain evidence="15 16">F-3ap</strain>
    </source>
</reference>
<dbReference type="PIRSF" id="PIRSF001461">
    <property type="entry name" value="RPE"/>
    <property type="match status" value="1"/>
</dbReference>
<protein>
    <recommendedName>
        <fullName evidence="7 10">Ribulose-phosphate 3-epimerase</fullName>
        <ecNumber evidence="7 10">5.1.3.1</ecNumber>
    </recommendedName>
</protein>
<comment type="cofactor">
    <cofactor evidence="4">
        <name>Zn(2+)</name>
        <dbReference type="ChEBI" id="CHEBI:29105"/>
    </cofactor>
</comment>
<dbReference type="InterPro" id="IPR013785">
    <property type="entry name" value="Aldolase_TIM"/>
</dbReference>
<dbReference type="AlphaFoldDB" id="A0A7X5KME9"/>
<evidence type="ECO:0000256" key="13">
    <source>
        <dbReference type="PIRSR" id="PIRSR001461-2"/>
    </source>
</evidence>
<dbReference type="InterPro" id="IPR026019">
    <property type="entry name" value="Ribul_P_3_epim"/>
</dbReference>
<dbReference type="GO" id="GO:0005737">
    <property type="term" value="C:cytoplasm"/>
    <property type="evidence" value="ECO:0007669"/>
    <property type="project" value="UniProtKB-ARBA"/>
</dbReference>
<feature type="active site" description="Proton donor" evidence="10 12">
    <location>
        <position position="173"/>
    </location>
</feature>
<dbReference type="SUPFAM" id="SSF51366">
    <property type="entry name" value="Ribulose-phoshate binding barrel"/>
    <property type="match status" value="1"/>
</dbReference>
<comment type="similarity">
    <text evidence="6 10 11">Belongs to the ribulose-phosphate 3-epimerase family.</text>
</comment>
<comment type="cofactor">
    <cofactor evidence="5">
        <name>Fe(2+)</name>
        <dbReference type="ChEBI" id="CHEBI:29033"/>
    </cofactor>
</comment>
<evidence type="ECO:0000256" key="7">
    <source>
        <dbReference type="ARBA" id="ARBA00013188"/>
    </source>
</evidence>
<dbReference type="GO" id="GO:0006098">
    <property type="term" value="P:pentose-phosphate shunt"/>
    <property type="evidence" value="ECO:0007669"/>
    <property type="project" value="UniProtKB-UniRule"/>
</dbReference>
<keyword evidence="8 10" id="KW-0479">Metal-binding</keyword>
<evidence type="ECO:0000313" key="15">
    <source>
        <dbReference type="EMBL" id="NDL66884.1"/>
    </source>
</evidence>
<dbReference type="Gene3D" id="3.20.20.70">
    <property type="entry name" value="Aldolase class I"/>
    <property type="match status" value="1"/>
</dbReference>
<keyword evidence="16" id="KW-1185">Reference proteome</keyword>
<dbReference type="EC" id="5.1.3.1" evidence="7 10"/>
<keyword evidence="13" id="KW-0862">Zinc</keyword>
<evidence type="ECO:0000256" key="6">
    <source>
        <dbReference type="ARBA" id="ARBA00009541"/>
    </source>
</evidence>
<feature type="binding site" evidence="10">
    <location>
        <begin position="173"/>
        <end position="175"/>
    </location>
    <ligand>
        <name>substrate</name>
    </ligand>
</feature>